<proteinExistence type="predicted"/>
<organism evidence="1">
    <name type="scientific">marine sediment metagenome</name>
    <dbReference type="NCBI Taxonomy" id="412755"/>
    <lineage>
        <taxon>unclassified sequences</taxon>
        <taxon>metagenomes</taxon>
        <taxon>ecological metagenomes</taxon>
    </lineage>
</organism>
<gene>
    <name evidence="1" type="ORF">LCGC14_2625040</name>
</gene>
<protein>
    <submittedName>
        <fullName evidence="1">Uncharacterized protein</fullName>
    </submittedName>
</protein>
<evidence type="ECO:0000313" key="1">
    <source>
        <dbReference type="EMBL" id="KKL03550.1"/>
    </source>
</evidence>
<comment type="caution">
    <text evidence="1">The sequence shown here is derived from an EMBL/GenBank/DDBJ whole genome shotgun (WGS) entry which is preliminary data.</text>
</comment>
<reference evidence="1" key="1">
    <citation type="journal article" date="2015" name="Nature">
        <title>Complex archaea that bridge the gap between prokaryotes and eukaryotes.</title>
        <authorList>
            <person name="Spang A."/>
            <person name="Saw J.H."/>
            <person name="Jorgensen S.L."/>
            <person name="Zaremba-Niedzwiedzka K."/>
            <person name="Martijn J."/>
            <person name="Lind A.E."/>
            <person name="van Eijk R."/>
            <person name="Schleper C."/>
            <person name="Guy L."/>
            <person name="Ettema T.J."/>
        </authorList>
    </citation>
    <scope>NUCLEOTIDE SEQUENCE</scope>
</reference>
<name>A0A0F9A213_9ZZZZ</name>
<accession>A0A0F9A213</accession>
<dbReference type="EMBL" id="LAZR01044883">
    <property type="protein sequence ID" value="KKL03550.1"/>
    <property type="molecule type" value="Genomic_DNA"/>
</dbReference>
<dbReference type="AlphaFoldDB" id="A0A0F9A213"/>
<sequence>MKLENKVYSKKELKNHYLKLKKTNEEIITYGDNIGNLYHFIKVEEGLEFQSMEKNQVKIMLGFHEK</sequence>